<dbReference type="EMBL" id="BNJF01000003">
    <property type="protein sequence ID" value="GHO47581.1"/>
    <property type="molecule type" value="Genomic_DNA"/>
</dbReference>
<proteinExistence type="predicted"/>
<dbReference type="PANTHER" id="PTHR16222">
    <property type="entry name" value="ADP-RIBOSYLGLYCOHYDROLASE"/>
    <property type="match status" value="1"/>
</dbReference>
<comment type="cofactor">
    <cofactor evidence="1">
        <name>Mg(2+)</name>
        <dbReference type="ChEBI" id="CHEBI:18420"/>
    </cofactor>
    <text evidence="1">Binds 2 magnesium ions per subunit.</text>
</comment>
<keyword evidence="3" id="KW-1185">Reference proteome</keyword>
<keyword evidence="1" id="KW-0460">Magnesium</keyword>
<name>A0A8J3I501_9CHLR</name>
<evidence type="ECO:0000313" key="3">
    <source>
        <dbReference type="Proteomes" id="UP000612362"/>
    </source>
</evidence>
<dbReference type="RefSeq" id="WP_220196841.1">
    <property type="nucleotide sequence ID" value="NZ_BNJF01000003.1"/>
</dbReference>
<dbReference type="AlphaFoldDB" id="A0A8J3I501"/>
<dbReference type="PANTHER" id="PTHR16222:SF12">
    <property type="entry name" value="ADP-RIBOSYLGLYCOHYDROLASE-RELATED"/>
    <property type="match status" value="1"/>
</dbReference>
<feature type="binding site" evidence="1">
    <location>
        <position position="46"/>
    </location>
    <ligand>
        <name>Mg(2+)</name>
        <dbReference type="ChEBI" id="CHEBI:18420"/>
        <label>1</label>
    </ligand>
</feature>
<feature type="binding site" evidence="1">
    <location>
        <position position="47"/>
    </location>
    <ligand>
        <name>Mg(2+)</name>
        <dbReference type="ChEBI" id="CHEBI:18420"/>
        <label>1</label>
    </ligand>
</feature>
<protein>
    <recommendedName>
        <fullName evidence="4">ADP-ribosylglycohydrolase</fullName>
    </recommendedName>
</protein>
<organism evidence="2 3">
    <name type="scientific">Ktedonospora formicarum</name>
    <dbReference type="NCBI Taxonomy" id="2778364"/>
    <lineage>
        <taxon>Bacteria</taxon>
        <taxon>Bacillati</taxon>
        <taxon>Chloroflexota</taxon>
        <taxon>Ktedonobacteria</taxon>
        <taxon>Ktedonobacterales</taxon>
        <taxon>Ktedonobacteraceae</taxon>
        <taxon>Ktedonospora</taxon>
    </lineage>
</organism>
<keyword evidence="1" id="KW-0479">Metal-binding</keyword>
<feature type="binding site" evidence="1">
    <location>
        <position position="48"/>
    </location>
    <ligand>
        <name>Mg(2+)</name>
        <dbReference type="ChEBI" id="CHEBI:18420"/>
        <label>1</label>
    </ligand>
</feature>
<dbReference type="GO" id="GO:0046872">
    <property type="term" value="F:metal ion binding"/>
    <property type="evidence" value="ECO:0007669"/>
    <property type="project" value="UniProtKB-KW"/>
</dbReference>
<sequence>MLVELAIGDAYGAGFEYADVALIHRHNNLSTFVKHPRHKIIPGSYTDDTQMSIAIAEAILSGDSWAPEMLAQKFVDAFKRDPREGYARGFFLFLQNVEDGTQFLKEIEPTSDKSGAAMRAAPIGIYPRISMVIKYSAIQAALTHNTPDGINAAIASSLMTHYFLYGLGPKKDLGHFLERQVSGQWAAPWIGKVTSKGWMSVRAAITAIGRSNCLSELLKACIDFSGDVDTVATIALAAGSCCWEIEHDLPEHLFDGLENGTWGRDYLCSLDAKLKALWEEYKLSGVDPV</sequence>
<reference evidence="2" key="1">
    <citation type="submission" date="2020-10" db="EMBL/GenBank/DDBJ databases">
        <title>Taxonomic study of unclassified bacteria belonging to the class Ktedonobacteria.</title>
        <authorList>
            <person name="Yabe S."/>
            <person name="Wang C.M."/>
            <person name="Zheng Y."/>
            <person name="Sakai Y."/>
            <person name="Cavaletti L."/>
            <person name="Monciardini P."/>
            <person name="Donadio S."/>
        </authorList>
    </citation>
    <scope>NUCLEOTIDE SEQUENCE</scope>
    <source>
        <strain evidence="2">SOSP1-1</strain>
    </source>
</reference>
<gene>
    <name evidence="2" type="ORF">KSX_57440</name>
</gene>
<comment type="caution">
    <text evidence="2">The sequence shown here is derived from an EMBL/GenBank/DDBJ whole genome shotgun (WGS) entry which is preliminary data.</text>
</comment>
<dbReference type="InterPro" id="IPR005502">
    <property type="entry name" value="Ribosyl_crysJ1"/>
</dbReference>
<evidence type="ECO:0000313" key="2">
    <source>
        <dbReference type="EMBL" id="GHO47581.1"/>
    </source>
</evidence>
<dbReference type="InterPro" id="IPR050792">
    <property type="entry name" value="ADP-ribosylglycohydrolase"/>
</dbReference>
<accession>A0A8J3I501</accession>
<dbReference type="Pfam" id="PF03747">
    <property type="entry name" value="ADP_ribosyl_GH"/>
    <property type="match status" value="1"/>
</dbReference>
<evidence type="ECO:0008006" key="4">
    <source>
        <dbReference type="Google" id="ProtNLM"/>
    </source>
</evidence>
<dbReference type="Gene3D" id="1.10.4080.10">
    <property type="entry name" value="ADP-ribosylation/Crystallin J1"/>
    <property type="match status" value="1"/>
</dbReference>
<dbReference type="SUPFAM" id="SSF101478">
    <property type="entry name" value="ADP-ribosylglycohydrolase"/>
    <property type="match status" value="1"/>
</dbReference>
<dbReference type="InterPro" id="IPR036705">
    <property type="entry name" value="Ribosyl_crysJ1_sf"/>
</dbReference>
<dbReference type="Proteomes" id="UP000612362">
    <property type="component" value="Unassembled WGS sequence"/>
</dbReference>
<evidence type="ECO:0000256" key="1">
    <source>
        <dbReference type="PIRSR" id="PIRSR605502-1"/>
    </source>
</evidence>